<evidence type="ECO:0000313" key="2">
    <source>
        <dbReference type="Proteomes" id="UP001169764"/>
    </source>
</evidence>
<comment type="caution">
    <text evidence="1">The sequence shown here is derived from an EMBL/GenBank/DDBJ whole genome shotgun (WGS) entry which is preliminary data.</text>
</comment>
<sequence length="438" mass="48885">MATTNFIGVVDLTVRLSSMNPLEYINPNEASRRFERHIISACTYTLSASENKEHLQSAGIIIDGITAKYFQFQSRDDLISFVLKLRSLLINDKLPCKICVAKGTLSSSHLADTFEPILRRLDGGDDTAADILFNELGTDSRDEIKALFKLYRAPRIEENAVTLGAQLEAFKGFGLFADTALVAEIGGAQTFINHSPRRLLPSSRHSDNLEYLDFQFPGDESDVVVKLKRKPAEAIEDVDDYDEADQDDDDQADLVGAESEAEEIVEAPPTGSIVLIDDIMDLLTRSFKADESNGIYYVSILTTIVRSSHYKAMKYLPRSRKLDGRLHAAGWQRVPPIFFTILARRPRNMLKRISGFDLVLGALIDEIFSGLSGQRASAKSVGQDVRNDGWNRTTFATAIADLEVAYGENMLRKVLRCPSNVLRDDRKREVLSILSEKK</sequence>
<evidence type="ECO:0000313" key="1">
    <source>
        <dbReference type="EMBL" id="MDO6415404.1"/>
    </source>
</evidence>
<dbReference type="EMBL" id="JAUOTP010000006">
    <property type="protein sequence ID" value="MDO6415404.1"/>
    <property type="molecule type" value="Genomic_DNA"/>
</dbReference>
<dbReference type="RefSeq" id="WP_303543417.1">
    <property type="nucleotide sequence ID" value="NZ_JAUOTP010000006.1"/>
</dbReference>
<protein>
    <submittedName>
        <fullName evidence="1">Uncharacterized protein</fullName>
    </submittedName>
</protein>
<dbReference type="Proteomes" id="UP001169764">
    <property type="component" value="Unassembled WGS sequence"/>
</dbReference>
<accession>A0ABT8YAQ6</accession>
<proteinExistence type="predicted"/>
<gene>
    <name evidence="1" type="ORF">Q4F19_13505</name>
</gene>
<keyword evidence="2" id="KW-1185">Reference proteome</keyword>
<organism evidence="1 2">
    <name type="scientific">Sphingomonas natans</name>
    <dbReference type="NCBI Taxonomy" id="3063330"/>
    <lineage>
        <taxon>Bacteria</taxon>
        <taxon>Pseudomonadati</taxon>
        <taxon>Pseudomonadota</taxon>
        <taxon>Alphaproteobacteria</taxon>
        <taxon>Sphingomonadales</taxon>
        <taxon>Sphingomonadaceae</taxon>
        <taxon>Sphingomonas</taxon>
    </lineage>
</organism>
<reference evidence="1" key="1">
    <citation type="submission" date="2023-07" db="EMBL/GenBank/DDBJ databases">
        <authorList>
            <person name="Kim M."/>
        </authorList>
    </citation>
    <scope>NUCLEOTIDE SEQUENCE</scope>
    <source>
        <strain evidence="1">BIUV-7</strain>
    </source>
</reference>
<name>A0ABT8YAQ6_9SPHN</name>